<feature type="transmembrane region" description="Helical" evidence="1">
    <location>
        <begin position="124"/>
        <end position="149"/>
    </location>
</feature>
<gene>
    <name evidence="2" type="ORF">EDD60_101294</name>
</gene>
<keyword evidence="1" id="KW-0812">Transmembrane</keyword>
<feature type="transmembrane region" description="Helical" evidence="1">
    <location>
        <begin position="94"/>
        <end position="118"/>
    </location>
</feature>
<organism evidence="2 3">
    <name type="scientific">Longibaculum muris</name>
    <dbReference type="NCBI Taxonomy" id="1796628"/>
    <lineage>
        <taxon>Bacteria</taxon>
        <taxon>Bacillati</taxon>
        <taxon>Bacillota</taxon>
        <taxon>Erysipelotrichia</taxon>
        <taxon>Erysipelotrichales</taxon>
        <taxon>Coprobacillaceae</taxon>
        <taxon>Longibaculum</taxon>
    </lineage>
</organism>
<sequence>MSYHVIKAIFIKQYKDTLKNISILIQLIMFPAISIVMTSSIQVSEIPSQYFVILFATMYVGMTPIIMISNIMGEEKEKGSLKMLMMSNVKPTEYILGVSLFVMVGCLIGLFVMAMVGGYRGIELITFVGICSLGMLTSIFLGSVIGIVAKDQIASNSLSVPAMLICSFVPMLSMFNENIRHYGGFIYTQQINELLTHSPITSFSLQPFVIIFLNMMVLLGIYIYVFQKRKL</sequence>
<name>A0A4R3Z6Z4_9FIRM</name>
<keyword evidence="1" id="KW-1133">Transmembrane helix</keyword>
<keyword evidence="3" id="KW-1185">Reference proteome</keyword>
<feature type="transmembrane region" description="Helical" evidence="1">
    <location>
        <begin position="205"/>
        <end position="225"/>
    </location>
</feature>
<evidence type="ECO:0000313" key="3">
    <source>
        <dbReference type="Proteomes" id="UP000295515"/>
    </source>
</evidence>
<reference evidence="2 3" key="1">
    <citation type="submission" date="2019-03" db="EMBL/GenBank/DDBJ databases">
        <title>Genomic Encyclopedia of Type Strains, Phase IV (KMG-IV): sequencing the most valuable type-strain genomes for metagenomic binning, comparative biology and taxonomic classification.</title>
        <authorList>
            <person name="Goeker M."/>
        </authorList>
    </citation>
    <scope>NUCLEOTIDE SEQUENCE [LARGE SCALE GENOMIC DNA]</scope>
    <source>
        <strain evidence="2 3">DSM 29487</strain>
    </source>
</reference>
<dbReference type="Proteomes" id="UP000295515">
    <property type="component" value="Unassembled WGS sequence"/>
</dbReference>
<comment type="caution">
    <text evidence="2">The sequence shown here is derived from an EMBL/GenBank/DDBJ whole genome shotgun (WGS) entry which is preliminary data.</text>
</comment>
<evidence type="ECO:0000313" key="2">
    <source>
        <dbReference type="EMBL" id="TCW02988.1"/>
    </source>
</evidence>
<dbReference type="AlphaFoldDB" id="A0A4R3Z6Z4"/>
<accession>A0A4R3Z6Z4</accession>
<keyword evidence="1" id="KW-0472">Membrane</keyword>
<dbReference type="RefSeq" id="WP_066451311.1">
    <property type="nucleotide sequence ID" value="NZ_JANKBF010000002.1"/>
</dbReference>
<protein>
    <submittedName>
        <fullName evidence="2">ABC-2 type transport system permease protein</fullName>
    </submittedName>
</protein>
<feature type="transmembrane region" description="Helical" evidence="1">
    <location>
        <begin position="21"/>
        <end position="44"/>
    </location>
</feature>
<dbReference type="GeneID" id="98914117"/>
<feature type="transmembrane region" description="Helical" evidence="1">
    <location>
        <begin position="156"/>
        <end position="175"/>
    </location>
</feature>
<evidence type="ECO:0000256" key="1">
    <source>
        <dbReference type="SAM" id="Phobius"/>
    </source>
</evidence>
<dbReference type="EMBL" id="SMCQ01000001">
    <property type="protein sequence ID" value="TCW02988.1"/>
    <property type="molecule type" value="Genomic_DNA"/>
</dbReference>
<proteinExistence type="predicted"/>
<feature type="transmembrane region" description="Helical" evidence="1">
    <location>
        <begin position="50"/>
        <end position="73"/>
    </location>
</feature>